<keyword evidence="4 6" id="KW-1133">Transmembrane helix</keyword>
<dbReference type="Pfam" id="PF01925">
    <property type="entry name" value="TauE"/>
    <property type="match status" value="1"/>
</dbReference>
<feature type="transmembrane region" description="Helical" evidence="6">
    <location>
        <begin position="108"/>
        <end position="125"/>
    </location>
</feature>
<evidence type="ECO:0000256" key="2">
    <source>
        <dbReference type="ARBA" id="ARBA00009142"/>
    </source>
</evidence>
<name>A0ABV7JD44_9GAMM</name>
<evidence type="ECO:0000256" key="4">
    <source>
        <dbReference type="ARBA" id="ARBA00022989"/>
    </source>
</evidence>
<evidence type="ECO:0000256" key="5">
    <source>
        <dbReference type="ARBA" id="ARBA00023136"/>
    </source>
</evidence>
<keyword evidence="5 6" id="KW-0472">Membrane</keyword>
<protein>
    <recommendedName>
        <fullName evidence="6">Probable membrane transporter protein</fullName>
    </recommendedName>
</protein>
<feature type="transmembrane region" description="Helical" evidence="6">
    <location>
        <begin position="218"/>
        <end position="237"/>
    </location>
</feature>
<dbReference type="EMBL" id="JBHRTS010000006">
    <property type="protein sequence ID" value="MFC3195037.1"/>
    <property type="molecule type" value="Genomic_DNA"/>
</dbReference>
<dbReference type="PANTHER" id="PTHR43483">
    <property type="entry name" value="MEMBRANE TRANSPORTER PROTEIN HI_0806-RELATED"/>
    <property type="match status" value="1"/>
</dbReference>
<evidence type="ECO:0000256" key="3">
    <source>
        <dbReference type="ARBA" id="ARBA00022692"/>
    </source>
</evidence>
<gene>
    <name evidence="7" type="ORF">ACFODZ_12365</name>
</gene>
<feature type="transmembrane region" description="Helical" evidence="6">
    <location>
        <begin position="179"/>
        <end position="198"/>
    </location>
</feature>
<feature type="transmembrane region" description="Helical" evidence="6">
    <location>
        <begin position="77"/>
        <end position="101"/>
    </location>
</feature>
<evidence type="ECO:0000256" key="1">
    <source>
        <dbReference type="ARBA" id="ARBA00004141"/>
    </source>
</evidence>
<accession>A0ABV7JD44</accession>
<feature type="transmembrane region" description="Helical" evidence="6">
    <location>
        <begin position="249"/>
        <end position="266"/>
    </location>
</feature>
<feature type="transmembrane region" description="Helical" evidence="6">
    <location>
        <begin position="46"/>
        <end position="65"/>
    </location>
</feature>
<comment type="similarity">
    <text evidence="2 6">Belongs to the 4-toluene sulfonate uptake permease (TSUP) (TC 2.A.102) family.</text>
</comment>
<keyword evidence="6" id="KW-1003">Cell membrane</keyword>
<feature type="transmembrane region" description="Helical" evidence="6">
    <location>
        <begin position="145"/>
        <end position="167"/>
    </location>
</feature>
<evidence type="ECO:0000256" key="6">
    <source>
        <dbReference type="RuleBase" id="RU363041"/>
    </source>
</evidence>
<organism evidence="7 8">
    <name type="scientific">Marinicella sediminis</name>
    <dbReference type="NCBI Taxonomy" id="1792834"/>
    <lineage>
        <taxon>Bacteria</taxon>
        <taxon>Pseudomonadati</taxon>
        <taxon>Pseudomonadota</taxon>
        <taxon>Gammaproteobacteria</taxon>
        <taxon>Lysobacterales</taxon>
        <taxon>Marinicellaceae</taxon>
        <taxon>Marinicella</taxon>
    </lineage>
</organism>
<reference evidence="8" key="1">
    <citation type="journal article" date="2019" name="Int. J. Syst. Evol. Microbiol.">
        <title>The Global Catalogue of Microorganisms (GCM) 10K type strain sequencing project: providing services to taxonomists for standard genome sequencing and annotation.</title>
        <authorList>
            <consortium name="The Broad Institute Genomics Platform"/>
            <consortium name="The Broad Institute Genome Sequencing Center for Infectious Disease"/>
            <person name="Wu L."/>
            <person name="Ma J."/>
        </authorList>
    </citation>
    <scope>NUCLEOTIDE SEQUENCE [LARGE SCALE GENOMIC DNA]</scope>
    <source>
        <strain evidence="8">KCTC 42953</strain>
    </source>
</reference>
<dbReference type="RefSeq" id="WP_077411990.1">
    <property type="nucleotide sequence ID" value="NZ_JBHRTS010000006.1"/>
</dbReference>
<sequence>MLSAWLLLILLGMVAGFLAGLFGIGGGALLVPALSAFFLWQQVDPLVAAHMALATSMSCIIFNALLSTHSHHQHQAILWPVVRLMTPAVMAGSLLATFGVLHIKAQQVALIFFLLMLLIALRMLFDQRQEKLQESRTIPGVNGIVAGTFIGGLSAMMAIGGGSLTVPYLTWYGIRIQRAIGTAAALGLPIALTSTLVFSWQNMNTEYPGSQPDHVLGYVYWPATLALTAGSLLTTRMGARLTHQLPVNWLKKIFALMLIFLAWNMYRAFN</sequence>
<keyword evidence="8" id="KW-1185">Reference proteome</keyword>
<dbReference type="Proteomes" id="UP001595533">
    <property type="component" value="Unassembled WGS sequence"/>
</dbReference>
<keyword evidence="3 6" id="KW-0812">Transmembrane</keyword>
<feature type="transmembrane region" description="Helical" evidence="6">
    <location>
        <begin position="6"/>
        <end position="39"/>
    </location>
</feature>
<comment type="subcellular location">
    <subcellularLocation>
        <location evidence="6">Cell membrane</location>
        <topology evidence="6">Multi-pass membrane protein</topology>
    </subcellularLocation>
    <subcellularLocation>
        <location evidence="1">Membrane</location>
        <topology evidence="1">Multi-pass membrane protein</topology>
    </subcellularLocation>
</comment>
<dbReference type="PANTHER" id="PTHR43483:SF3">
    <property type="entry name" value="MEMBRANE TRANSPORTER PROTEIN HI_0806-RELATED"/>
    <property type="match status" value="1"/>
</dbReference>
<comment type="caution">
    <text evidence="7">The sequence shown here is derived from an EMBL/GenBank/DDBJ whole genome shotgun (WGS) entry which is preliminary data.</text>
</comment>
<dbReference type="InterPro" id="IPR002781">
    <property type="entry name" value="TM_pro_TauE-like"/>
</dbReference>
<evidence type="ECO:0000313" key="7">
    <source>
        <dbReference type="EMBL" id="MFC3195037.1"/>
    </source>
</evidence>
<proteinExistence type="inferred from homology"/>
<evidence type="ECO:0000313" key="8">
    <source>
        <dbReference type="Proteomes" id="UP001595533"/>
    </source>
</evidence>